<dbReference type="GO" id="GO:0031267">
    <property type="term" value="F:small GTPase binding"/>
    <property type="evidence" value="ECO:0007669"/>
    <property type="project" value="InterPro"/>
</dbReference>
<dbReference type="Gene3D" id="1.25.10.10">
    <property type="entry name" value="Leucine-rich Repeat Variant"/>
    <property type="match status" value="1"/>
</dbReference>
<gene>
    <name evidence="7" type="primary">tnpo2b</name>
</gene>
<dbReference type="InterPro" id="IPR001494">
    <property type="entry name" value="Importin-beta_N"/>
</dbReference>
<dbReference type="Pfam" id="PF13513">
    <property type="entry name" value="HEAT_EZ"/>
    <property type="match status" value="1"/>
</dbReference>
<sequence>MEWQPDEQGLQQVLQLLKDSQSPDTATQRAVQEKLEQLNQFPDFNNYLIFVLTSLKSEDEPTRSLSGLILKNNVKAHYLNFPPNVGDFIKRECLNNIGDPSPLIRATIGILITTIASKGELQTWPELLPQLCNLLNSDDYNTCEGSFGALQKICEDSSELLDSDALNRPLNIMIPKFLQFFKHCSPKIRSHAIACVNQFIIGRAQALMDNIDTFIESLFALAGDEDSEVRKNVCRALVMLLEVRIDRLIPHMHSIIQYMLQRTQDPDENVALEACEFWLTLAEQPICKEALSGHLVQLIPILVNGMKYSEIDIILLKGDVEEDEAVPDSEQDIKPRFHKSRTVTLQHEGGEVILFGNQLCGCKCSAAALDVLANVFREELLPHLLPLLKGLLFHPDWVIKESGILVLGAIAEGCMQGMVPYLPELIPHLIQCLCDKKALVRSIACWTLSRYAHWVVSQPPDAHLKPLMTELLKRILDGNKRVQEAACSAFATLEEEACTELVPYLSFILDTLVFAFGKYQHKNLLILYDAIGTLADSVGHHLNQPEYIQKLMPPLIAKWNELKDEDKDLFPLLECLSSVATALQSGFLPYCEPVYQRCVTLVQKTLAQAMMYSQQPDQYEAPDKDFMIVALDLLSGLAEGLGGHVDTLVARSNIMTLLFQCMQDTMPEVRQSSFALLGDLTKACFPHVKPCIAEFMPILGTNLNPEFISVCNNATWAIGEICMQMGVEMQPYIAMVLNQLVEIINRPNTPKTLLENTAITIGRLGYVCPQEVAAMLPQFIRPWCTSLRNIRDNEEKDSAFRGICMMIGVNPGGVVQVRLCSQGDRLTLMIIFSPQILHGFKEQVGEENWQQFSEQFPPLLKERLAACYGV</sequence>
<comment type="subcellular location">
    <subcellularLocation>
        <location evidence="1">Cytoplasm</location>
    </subcellularLocation>
</comment>
<keyword evidence="2" id="KW-0813">Transport</keyword>
<dbReference type="InterPro" id="IPR040122">
    <property type="entry name" value="Importin_beta"/>
</dbReference>
<dbReference type="PANTHER" id="PTHR10527">
    <property type="entry name" value="IMPORTIN BETA"/>
    <property type="match status" value="1"/>
</dbReference>
<accession>A0A8D2ZRY8</accession>
<dbReference type="FunFam" id="1.25.10.10:FF:000297">
    <property type="entry name" value="Transportin-1"/>
    <property type="match status" value="1"/>
</dbReference>
<feature type="domain" description="Importin N-terminal" evidence="6">
    <location>
        <begin position="31"/>
        <end position="99"/>
    </location>
</feature>
<dbReference type="PROSITE" id="PS50166">
    <property type="entry name" value="IMPORTIN_B_NT"/>
    <property type="match status" value="1"/>
</dbReference>
<dbReference type="AlphaFoldDB" id="A0A8D2ZRY8"/>
<evidence type="ECO:0000256" key="1">
    <source>
        <dbReference type="ARBA" id="ARBA00004496"/>
    </source>
</evidence>
<dbReference type="Ensembl" id="ENSSMAT00000006709.2">
    <property type="protein sequence ID" value="ENSSMAP00000006627.2"/>
    <property type="gene ID" value="ENSSMAG00000004050.2"/>
</dbReference>
<reference evidence="7" key="2">
    <citation type="submission" date="2025-08" db="UniProtKB">
        <authorList>
            <consortium name="Ensembl"/>
        </authorList>
    </citation>
    <scope>IDENTIFICATION</scope>
</reference>
<dbReference type="Proteomes" id="UP000694558">
    <property type="component" value="Chromosome 8"/>
</dbReference>
<organism evidence="7 8">
    <name type="scientific">Scophthalmus maximus</name>
    <name type="common">Turbot</name>
    <name type="synonym">Psetta maxima</name>
    <dbReference type="NCBI Taxonomy" id="52904"/>
    <lineage>
        <taxon>Eukaryota</taxon>
        <taxon>Metazoa</taxon>
        <taxon>Chordata</taxon>
        <taxon>Craniata</taxon>
        <taxon>Vertebrata</taxon>
        <taxon>Euteleostomi</taxon>
        <taxon>Actinopterygii</taxon>
        <taxon>Neopterygii</taxon>
        <taxon>Teleostei</taxon>
        <taxon>Neoteleostei</taxon>
        <taxon>Acanthomorphata</taxon>
        <taxon>Carangaria</taxon>
        <taxon>Pleuronectiformes</taxon>
        <taxon>Pleuronectoidei</taxon>
        <taxon>Scophthalmidae</taxon>
        <taxon>Scophthalmus</taxon>
    </lineage>
</organism>
<dbReference type="GeneTree" id="ENSGT00940000156708"/>
<dbReference type="InterPro" id="IPR016024">
    <property type="entry name" value="ARM-type_fold"/>
</dbReference>
<evidence type="ECO:0000256" key="5">
    <source>
        <dbReference type="ARBA" id="ARBA00022927"/>
    </source>
</evidence>
<evidence type="ECO:0000256" key="4">
    <source>
        <dbReference type="ARBA" id="ARBA00022737"/>
    </source>
</evidence>
<reference evidence="7" key="1">
    <citation type="submission" date="2023-05" db="EMBL/GenBank/DDBJ databases">
        <title>High-quality long-read genome of Scophthalmus maximus.</title>
        <authorList>
            <person name="Lien S."/>
            <person name="Martinez P."/>
        </authorList>
    </citation>
    <scope>NUCLEOTIDE SEQUENCE [LARGE SCALE GENOMIC DNA]</scope>
</reference>
<evidence type="ECO:0000256" key="3">
    <source>
        <dbReference type="ARBA" id="ARBA00022490"/>
    </source>
</evidence>
<evidence type="ECO:0000313" key="8">
    <source>
        <dbReference type="Proteomes" id="UP000694558"/>
    </source>
</evidence>
<dbReference type="InterPro" id="IPR058584">
    <property type="entry name" value="IMB1_TNPO1-like_TPR"/>
</dbReference>
<dbReference type="Pfam" id="PF03810">
    <property type="entry name" value="IBN_N"/>
    <property type="match status" value="1"/>
</dbReference>
<dbReference type="GO" id="GO:0005737">
    <property type="term" value="C:cytoplasm"/>
    <property type="evidence" value="ECO:0007669"/>
    <property type="project" value="UniProtKB-SubCell"/>
</dbReference>
<dbReference type="SUPFAM" id="SSF48371">
    <property type="entry name" value="ARM repeat"/>
    <property type="match status" value="1"/>
</dbReference>
<keyword evidence="5" id="KW-0653">Protein transport</keyword>
<name>A0A8D2ZRY8_SCOMX</name>
<dbReference type="GO" id="GO:0006606">
    <property type="term" value="P:protein import into nucleus"/>
    <property type="evidence" value="ECO:0007669"/>
    <property type="project" value="InterPro"/>
</dbReference>
<proteinExistence type="predicted"/>
<dbReference type="SMART" id="SM00913">
    <property type="entry name" value="IBN_N"/>
    <property type="match status" value="1"/>
</dbReference>
<evidence type="ECO:0000313" key="7">
    <source>
        <dbReference type="Ensembl" id="ENSSMAP00000006627.2"/>
    </source>
</evidence>
<keyword evidence="3" id="KW-0963">Cytoplasm</keyword>
<evidence type="ECO:0000259" key="6">
    <source>
        <dbReference type="PROSITE" id="PS50166"/>
    </source>
</evidence>
<keyword evidence="4" id="KW-0677">Repeat</keyword>
<dbReference type="InterPro" id="IPR011989">
    <property type="entry name" value="ARM-like"/>
</dbReference>
<evidence type="ECO:0000256" key="2">
    <source>
        <dbReference type="ARBA" id="ARBA00022448"/>
    </source>
</evidence>
<protein>
    <submittedName>
        <fullName evidence="7">Transportin 2b</fullName>
    </submittedName>
</protein>
<dbReference type="Pfam" id="PF25574">
    <property type="entry name" value="TPR_IMB1"/>
    <property type="match status" value="1"/>
</dbReference>